<evidence type="ECO:0000256" key="2">
    <source>
        <dbReference type="ARBA" id="ARBA00022692"/>
    </source>
</evidence>
<sequence>MFSLQQLSDAWNTFFFTPEPVYTIALFRIVFGLILLYDSFFIWANALEYLGPQGLLGYERYQQRYHKKSLSLFLYLPPTPLAVHAVLAFHVFFLVMMILGIFTTISVMAVFITLNSIINRNVSLCNGGDNLSRIMCFLLIFTPCGQAWSADQWWQHHQFITPGYITMQAPWALRLMQIQVSIIYLYTVYWKLKGATYRKGIAMYYITANDVYRRYRVPRFLLQKPFVQILTWGALIIEFALGIGLWIKEVQYIFLVIGYLFHLAIEYMLNIHLFGWHMLAVLLLFANPVDVYHVIGSWLA</sequence>
<protein>
    <recommendedName>
        <fullName evidence="6">HTTM-like domain-containing protein</fullName>
    </recommendedName>
</protein>
<comment type="subcellular location">
    <subcellularLocation>
        <location evidence="1">Endomembrane system</location>
        <topology evidence="1">Multi-pass membrane protein</topology>
    </subcellularLocation>
</comment>
<dbReference type="InterPro" id="IPR052964">
    <property type="entry name" value="Sporulation_signal_mat"/>
</dbReference>
<keyword evidence="8" id="KW-1185">Reference proteome</keyword>
<proteinExistence type="predicted"/>
<feature type="transmembrane region" description="Helical" evidence="5">
    <location>
        <begin position="72"/>
        <end position="92"/>
    </location>
</feature>
<dbReference type="InterPro" id="IPR053934">
    <property type="entry name" value="HTTM_dom"/>
</dbReference>
<feature type="transmembrane region" description="Helical" evidence="5">
    <location>
        <begin position="169"/>
        <end position="189"/>
    </location>
</feature>
<dbReference type="PANTHER" id="PTHR39535:SF2">
    <property type="entry name" value="HTTM DOMAIN-CONTAINING PROTEIN"/>
    <property type="match status" value="1"/>
</dbReference>
<feature type="transmembrane region" description="Helical" evidence="5">
    <location>
        <begin position="130"/>
        <end position="149"/>
    </location>
</feature>
<feature type="transmembrane region" description="Helical" evidence="5">
    <location>
        <begin position="20"/>
        <end position="51"/>
    </location>
</feature>
<feature type="transmembrane region" description="Helical" evidence="5">
    <location>
        <begin position="226"/>
        <end position="246"/>
    </location>
</feature>
<dbReference type="Pfam" id="PF05090">
    <property type="entry name" value="HTTM"/>
    <property type="match status" value="1"/>
</dbReference>
<accession>A0A3E1NEM4</accession>
<dbReference type="GO" id="GO:0012505">
    <property type="term" value="C:endomembrane system"/>
    <property type="evidence" value="ECO:0007669"/>
    <property type="project" value="UniProtKB-SubCell"/>
</dbReference>
<reference evidence="7 8" key="1">
    <citation type="submission" date="2018-08" db="EMBL/GenBank/DDBJ databases">
        <title>Chitinophagaceae sp. K23C18032701, a novel bacterium isolated from forest soil.</title>
        <authorList>
            <person name="Wang C."/>
        </authorList>
    </citation>
    <scope>NUCLEOTIDE SEQUENCE [LARGE SCALE GENOMIC DNA]</scope>
    <source>
        <strain evidence="7 8">K23C18032701</strain>
    </source>
</reference>
<evidence type="ECO:0000259" key="6">
    <source>
        <dbReference type="SMART" id="SM00752"/>
    </source>
</evidence>
<evidence type="ECO:0000313" key="7">
    <source>
        <dbReference type="EMBL" id="RFM26433.1"/>
    </source>
</evidence>
<evidence type="ECO:0000256" key="4">
    <source>
        <dbReference type="ARBA" id="ARBA00023136"/>
    </source>
</evidence>
<dbReference type="AlphaFoldDB" id="A0A3E1NEM4"/>
<gene>
    <name evidence="7" type="ORF">DXN05_19580</name>
</gene>
<feature type="transmembrane region" description="Helical" evidence="5">
    <location>
        <begin position="252"/>
        <end position="269"/>
    </location>
</feature>
<organism evidence="7 8">
    <name type="scientific">Deminuibacter soli</name>
    <dbReference type="NCBI Taxonomy" id="2291815"/>
    <lineage>
        <taxon>Bacteria</taxon>
        <taxon>Pseudomonadati</taxon>
        <taxon>Bacteroidota</taxon>
        <taxon>Chitinophagia</taxon>
        <taxon>Chitinophagales</taxon>
        <taxon>Chitinophagaceae</taxon>
        <taxon>Deminuibacter</taxon>
    </lineage>
</organism>
<keyword evidence="2 5" id="KW-0812">Transmembrane</keyword>
<comment type="caution">
    <text evidence="7">The sequence shown here is derived from an EMBL/GenBank/DDBJ whole genome shotgun (WGS) entry which is preliminary data.</text>
</comment>
<name>A0A3E1NEM4_9BACT</name>
<evidence type="ECO:0000256" key="1">
    <source>
        <dbReference type="ARBA" id="ARBA00004127"/>
    </source>
</evidence>
<dbReference type="InterPro" id="IPR011020">
    <property type="entry name" value="HTTM-like"/>
</dbReference>
<keyword evidence="3 5" id="KW-1133">Transmembrane helix</keyword>
<dbReference type="Proteomes" id="UP000261284">
    <property type="component" value="Unassembled WGS sequence"/>
</dbReference>
<keyword evidence="4 5" id="KW-0472">Membrane</keyword>
<dbReference type="RefSeq" id="WP_116848986.1">
    <property type="nucleotide sequence ID" value="NZ_QTJU01000009.1"/>
</dbReference>
<evidence type="ECO:0000313" key="8">
    <source>
        <dbReference type="Proteomes" id="UP000261284"/>
    </source>
</evidence>
<evidence type="ECO:0000256" key="3">
    <source>
        <dbReference type="ARBA" id="ARBA00022989"/>
    </source>
</evidence>
<feature type="transmembrane region" description="Helical" evidence="5">
    <location>
        <begin position="98"/>
        <end position="118"/>
    </location>
</feature>
<dbReference type="OrthoDB" id="1260738at2"/>
<evidence type="ECO:0000256" key="5">
    <source>
        <dbReference type="SAM" id="Phobius"/>
    </source>
</evidence>
<feature type="domain" description="HTTM-like" evidence="6">
    <location>
        <begin position="16"/>
        <end position="290"/>
    </location>
</feature>
<dbReference type="PANTHER" id="PTHR39535">
    <property type="entry name" value="SPORULATION-DELAYING PROTEIN SDPB"/>
    <property type="match status" value="1"/>
</dbReference>
<dbReference type="EMBL" id="QTJU01000009">
    <property type="protein sequence ID" value="RFM26433.1"/>
    <property type="molecule type" value="Genomic_DNA"/>
</dbReference>
<dbReference type="SMART" id="SM00752">
    <property type="entry name" value="HTTM"/>
    <property type="match status" value="1"/>
</dbReference>